<protein>
    <submittedName>
        <fullName evidence="1">Uncharacterized protein</fullName>
    </submittedName>
</protein>
<evidence type="ECO:0000313" key="2">
    <source>
        <dbReference type="Proteomes" id="UP000324326"/>
    </source>
</evidence>
<evidence type="ECO:0000313" key="1">
    <source>
        <dbReference type="EMBL" id="KAA6450883.1"/>
    </source>
</evidence>
<gene>
    <name evidence="1" type="ORF">DX927_08585</name>
</gene>
<dbReference type="Proteomes" id="UP000324326">
    <property type="component" value="Unassembled WGS sequence"/>
</dbReference>
<proteinExistence type="predicted"/>
<dbReference type="AlphaFoldDB" id="A0A5M8RUG2"/>
<name>A0A5M8RUG2_9BACI</name>
<dbReference type="EMBL" id="QSND01000002">
    <property type="protein sequence ID" value="KAA6450883.1"/>
    <property type="molecule type" value="Genomic_DNA"/>
</dbReference>
<reference evidence="1 2" key="1">
    <citation type="submission" date="2018-08" db="EMBL/GenBank/DDBJ databases">
        <title>Bacillus phenotypic plasticity.</title>
        <authorList>
            <person name="Hurtado E."/>
        </authorList>
    </citation>
    <scope>NUCLEOTIDE SEQUENCE [LARGE SCALE GENOMIC DNA]</scope>
    <source>
        <strain evidence="1 2">427</strain>
    </source>
</reference>
<comment type="caution">
    <text evidence="1">The sequence shown here is derived from an EMBL/GenBank/DDBJ whole genome shotgun (WGS) entry which is preliminary data.</text>
</comment>
<organism evidence="1 2">
    <name type="scientific">Bacillus swezeyi</name>
    <dbReference type="NCBI Taxonomy" id="1925020"/>
    <lineage>
        <taxon>Bacteria</taxon>
        <taxon>Bacillati</taxon>
        <taxon>Bacillota</taxon>
        <taxon>Bacilli</taxon>
        <taxon>Bacillales</taxon>
        <taxon>Bacillaceae</taxon>
        <taxon>Bacillus</taxon>
    </lineage>
</organism>
<accession>A0A5M8RUG2</accession>
<sequence length="73" mass="8539">MRADRPSLWSFDISCFVFLDATLAKSLITFVIKINKGDKIIHIEIKVMIQFTKRYFSDRIHFVSNQTQDISTV</sequence>